<reference evidence="1 2" key="1">
    <citation type="journal article" date="2020" name="mSystems">
        <title>Defining Genomic and Predicted Metabolic Features of the Acetobacterium Genus.</title>
        <authorList>
            <person name="Ross D.E."/>
            <person name="Marshall C.W."/>
            <person name="Gulliver D."/>
            <person name="May H.D."/>
            <person name="Norman R.S."/>
        </authorList>
    </citation>
    <scope>NUCLEOTIDE SEQUENCE [LARGE SCALE GENOMIC DNA]</scope>
    <source>
        <strain evidence="1 2">DSM 8238</strain>
    </source>
</reference>
<evidence type="ECO:0000313" key="2">
    <source>
        <dbReference type="Proteomes" id="UP000603234"/>
    </source>
</evidence>
<gene>
    <name evidence="1" type="ORF">GH808_07415</name>
</gene>
<protein>
    <submittedName>
        <fullName evidence="1">Uncharacterized protein</fullName>
    </submittedName>
</protein>
<dbReference type="RefSeq" id="WP_186842144.1">
    <property type="nucleotide sequence ID" value="NZ_WJBC01000008.1"/>
</dbReference>
<dbReference type="EMBL" id="WJBC01000008">
    <property type="protein sequence ID" value="MBC3804260.1"/>
    <property type="molecule type" value="Genomic_DNA"/>
</dbReference>
<sequence>MPLPFILIGAAVVAGGTGLVTGARGTMKINEAKEIISKAEKKYNEKKYILEESERKTKIALENLGGLKLNIWKNFERFSVAFEKIKNKPEFSDNLNEKFLFSKTELEEIKKISITAIDVLGTGLLSAGAGALVGVAAYGGTMALGVASTGTAIATLSGVAATNATLAALGGGSLAVGGGGMALGASVLTGAVAGPIVAVGGLLINAKGNDSIQKAYGVEKEVDEITVLMQSSLVYLDQLKEVSNKMEAELKKLFGLYEKQVGILEYLVNKEVDFFMYSNDEKRIVDNNIMLVKLLNKLTKVNLVEKVNNKDCVQINKVNGSVLESEKLRATIK</sequence>
<name>A0ABR6WUK1_9FIRM</name>
<evidence type="ECO:0000313" key="1">
    <source>
        <dbReference type="EMBL" id="MBC3804260.1"/>
    </source>
</evidence>
<organism evidence="1 2">
    <name type="scientific">Acetobacterium fimetarium</name>
    <dbReference type="NCBI Taxonomy" id="52691"/>
    <lineage>
        <taxon>Bacteria</taxon>
        <taxon>Bacillati</taxon>
        <taxon>Bacillota</taxon>
        <taxon>Clostridia</taxon>
        <taxon>Eubacteriales</taxon>
        <taxon>Eubacteriaceae</taxon>
        <taxon>Acetobacterium</taxon>
    </lineage>
</organism>
<keyword evidence="2" id="KW-1185">Reference proteome</keyword>
<proteinExistence type="predicted"/>
<comment type="caution">
    <text evidence="1">The sequence shown here is derived from an EMBL/GenBank/DDBJ whole genome shotgun (WGS) entry which is preliminary data.</text>
</comment>
<dbReference type="Proteomes" id="UP000603234">
    <property type="component" value="Unassembled WGS sequence"/>
</dbReference>
<accession>A0ABR6WUK1</accession>